<comment type="caution">
    <text evidence="1">The sequence shown here is derived from an EMBL/GenBank/DDBJ whole genome shotgun (WGS) entry which is preliminary data.</text>
</comment>
<dbReference type="EMBL" id="ASGZ01000018">
    <property type="protein sequence ID" value="ESP89103.1"/>
    <property type="molecule type" value="Genomic_DNA"/>
</dbReference>
<evidence type="ECO:0000313" key="1">
    <source>
        <dbReference type="EMBL" id="ESP89103.1"/>
    </source>
</evidence>
<evidence type="ECO:0000313" key="2">
    <source>
        <dbReference type="Proteomes" id="UP000017840"/>
    </source>
</evidence>
<dbReference type="STRING" id="1324957.K933_05848"/>
<name>V4HG57_9EURY</name>
<dbReference type="eggNOG" id="arCOG04048">
    <property type="taxonomic scope" value="Archaea"/>
</dbReference>
<dbReference type="RefSeq" id="WP_023393757.1">
    <property type="nucleotide sequence ID" value="NZ_ASGZ01000018.1"/>
</dbReference>
<accession>V4HG57</accession>
<proteinExistence type="predicted"/>
<keyword evidence="2" id="KW-1185">Reference proteome</keyword>
<sequence>MTALSDRIEGLLHEPTQVHDDRIDLSLADVKVVREPGRVDFGGGELADAELDPLETALRNPGDDYGWYELREESYVVEFNESLTGDDPVLLQPRRELLERGGSLPTLRTSDLGPVPLSVPHRVGRGDALRLKENARVASVLDR</sequence>
<dbReference type="PATRIC" id="fig|1324957.4.peg.1188"/>
<gene>
    <name evidence="1" type="ORF">K933_05848</name>
</gene>
<dbReference type="Proteomes" id="UP000017840">
    <property type="component" value="Unassembled WGS sequence"/>
</dbReference>
<organism evidence="1 2">
    <name type="scientific">Candidatus Halobonum tyrrellensis G22</name>
    <dbReference type="NCBI Taxonomy" id="1324957"/>
    <lineage>
        <taxon>Archaea</taxon>
        <taxon>Methanobacteriati</taxon>
        <taxon>Methanobacteriota</taxon>
        <taxon>Stenosarchaea group</taxon>
        <taxon>Halobacteria</taxon>
        <taxon>Halobacteriales</taxon>
        <taxon>Haloferacaceae</taxon>
        <taxon>Candidatus Halobonum</taxon>
    </lineage>
</organism>
<protein>
    <submittedName>
        <fullName evidence="1">Deoxycytidine triphosphate deaminase</fullName>
    </submittedName>
</protein>
<dbReference type="AlphaFoldDB" id="V4HG57"/>
<dbReference type="OrthoDB" id="192116at2157"/>
<reference evidence="1 2" key="1">
    <citation type="journal article" date="2013" name="Genome Announc.">
        <title>Draft Genome Sequence of 'Candidatus Halobonum tyrrellensis' Strain G22, Isolated from the Hypersaline Waters of Lake Tyrrell, Australia.</title>
        <authorList>
            <person name="Ugalde J.A."/>
            <person name="Narasingarao P."/>
            <person name="Kuo S."/>
            <person name="Podell S."/>
            <person name="Allen E.E."/>
        </authorList>
    </citation>
    <scope>NUCLEOTIDE SEQUENCE [LARGE SCALE GENOMIC DNA]</scope>
    <source>
        <strain evidence="1 2">G22</strain>
    </source>
</reference>